<gene>
    <name evidence="1" type="ORF">OCBIM_22021986mg</name>
</gene>
<dbReference type="AlphaFoldDB" id="A0A0L8H5L8"/>
<reference evidence="1" key="1">
    <citation type="submission" date="2015-07" db="EMBL/GenBank/DDBJ databases">
        <title>MeaNS - Measles Nucleotide Surveillance Program.</title>
        <authorList>
            <person name="Tran T."/>
            <person name="Druce J."/>
        </authorList>
    </citation>
    <scope>NUCLEOTIDE SEQUENCE</scope>
    <source>
        <strain evidence="1">UCB-OBI-ISO-001</strain>
        <tissue evidence="1">Gonad</tissue>
    </source>
</reference>
<organism evidence="1">
    <name type="scientific">Octopus bimaculoides</name>
    <name type="common">California two-spotted octopus</name>
    <dbReference type="NCBI Taxonomy" id="37653"/>
    <lineage>
        <taxon>Eukaryota</taxon>
        <taxon>Metazoa</taxon>
        <taxon>Spiralia</taxon>
        <taxon>Lophotrochozoa</taxon>
        <taxon>Mollusca</taxon>
        <taxon>Cephalopoda</taxon>
        <taxon>Coleoidea</taxon>
        <taxon>Octopodiformes</taxon>
        <taxon>Octopoda</taxon>
        <taxon>Incirrata</taxon>
        <taxon>Octopodidae</taxon>
        <taxon>Octopus</taxon>
    </lineage>
</organism>
<protein>
    <submittedName>
        <fullName evidence="1">Uncharacterized protein</fullName>
    </submittedName>
</protein>
<sequence length="75" mass="8045">MLCVCVCKSPTYSSLWTTDILSPHFAFLQLLLSGFSTSDLAGPILPLTPGPPPPFYPCCNLSHSTSPSPVRILPI</sequence>
<name>A0A0L8H5L8_OCTBM</name>
<dbReference type="EMBL" id="KQ419141">
    <property type="protein sequence ID" value="KOF84502.1"/>
    <property type="molecule type" value="Genomic_DNA"/>
</dbReference>
<accession>A0A0L8H5L8</accession>
<evidence type="ECO:0000313" key="1">
    <source>
        <dbReference type="EMBL" id="KOF84502.1"/>
    </source>
</evidence>
<proteinExistence type="predicted"/>